<dbReference type="GO" id="GO:0016301">
    <property type="term" value="F:kinase activity"/>
    <property type="evidence" value="ECO:0007669"/>
    <property type="project" value="UniProtKB-KW"/>
</dbReference>
<keyword evidence="7" id="KW-0067">ATP-binding</keyword>
<keyword evidence="14" id="KW-1185">Reference proteome</keyword>
<keyword evidence="9" id="KW-0472">Membrane</keyword>
<dbReference type="InterPro" id="IPR050482">
    <property type="entry name" value="Sensor_HK_TwoCompSys"/>
</dbReference>
<evidence type="ECO:0000256" key="2">
    <source>
        <dbReference type="ARBA" id="ARBA00012438"/>
    </source>
</evidence>
<keyword evidence="3" id="KW-0597">Phosphoprotein</keyword>
<evidence type="ECO:0000256" key="7">
    <source>
        <dbReference type="ARBA" id="ARBA00022840"/>
    </source>
</evidence>
<evidence type="ECO:0000256" key="1">
    <source>
        <dbReference type="ARBA" id="ARBA00000085"/>
    </source>
</evidence>
<feature type="transmembrane region" description="Helical" evidence="9">
    <location>
        <begin position="70"/>
        <end position="94"/>
    </location>
</feature>
<organism evidence="13 14">
    <name type="scientific">Microbacterium horticulturae</name>
    <dbReference type="NCBI Taxonomy" id="3028316"/>
    <lineage>
        <taxon>Bacteria</taxon>
        <taxon>Bacillati</taxon>
        <taxon>Actinomycetota</taxon>
        <taxon>Actinomycetes</taxon>
        <taxon>Micrococcales</taxon>
        <taxon>Microbacteriaceae</taxon>
        <taxon>Microbacterium</taxon>
    </lineage>
</organism>
<dbReference type="CDD" id="cd16917">
    <property type="entry name" value="HATPase_UhpB-NarQ-NarX-like"/>
    <property type="match status" value="1"/>
</dbReference>
<dbReference type="Pfam" id="PF07730">
    <property type="entry name" value="HisKA_3"/>
    <property type="match status" value="1"/>
</dbReference>
<name>A0ABY8C588_9MICO</name>
<dbReference type="RefSeq" id="WP_275279720.1">
    <property type="nucleotide sequence ID" value="NZ_CP119108.1"/>
</dbReference>
<dbReference type="Gene3D" id="1.20.5.1930">
    <property type="match status" value="1"/>
</dbReference>
<dbReference type="Pfam" id="PF23539">
    <property type="entry name" value="DUF7134"/>
    <property type="match status" value="1"/>
</dbReference>
<evidence type="ECO:0000259" key="10">
    <source>
        <dbReference type="Pfam" id="PF02518"/>
    </source>
</evidence>
<evidence type="ECO:0000256" key="9">
    <source>
        <dbReference type="SAM" id="Phobius"/>
    </source>
</evidence>
<feature type="transmembrane region" description="Helical" evidence="9">
    <location>
        <begin position="115"/>
        <end position="132"/>
    </location>
</feature>
<dbReference type="Proteomes" id="UP001214553">
    <property type="component" value="Chromosome"/>
</dbReference>
<feature type="transmembrane region" description="Helical" evidence="9">
    <location>
        <begin position="144"/>
        <end position="166"/>
    </location>
</feature>
<keyword evidence="4" id="KW-0808">Transferase</keyword>
<dbReference type="InterPro" id="IPR055558">
    <property type="entry name" value="DUF7134"/>
</dbReference>
<dbReference type="InterPro" id="IPR036890">
    <property type="entry name" value="HATPase_C_sf"/>
</dbReference>
<feature type="domain" description="Signal transduction histidine kinase subgroup 3 dimerisation and phosphoacceptor" evidence="11">
    <location>
        <begin position="188"/>
        <end position="252"/>
    </location>
</feature>
<dbReference type="EMBL" id="CP119108">
    <property type="protein sequence ID" value="WEG10365.1"/>
    <property type="molecule type" value="Genomic_DNA"/>
</dbReference>
<evidence type="ECO:0000259" key="11">
    <source>
        <dbReference type="Pfam" id="PF07730"/>
    </source>
</evidence>
<dbReference type="Gene3D" id="3.30.565.10">
    <property type="entry name" value="Histidine kinase-like ATPase, C-terminal domain"/>
    <property type="match status" value="1"/>
</dbReference>
<keyword evidence="9" id="KW-0812">Transmembrane</keyword>
<dbReference type="PANTHER" id="PTHR24421">
    <property type="entry name" value="NITRATE/NITRITE SENSOR PROTEIN NARX-RELATED"/>
    <property type="match status" value="1"/>
</dbReference>
<proteinExistence type="predicted"/>
<protein>
    <recommendedName>
        <fullName evidence="2">histidine kinase</fullName>
        <ecNumber evidence="2">2.7.13.3</ecNumber>
    </recommendedName>
</protein>
<dbReference type="InterPro" id="IPR003594">
    <property type="entry name" value="HATPase_dom"/>
</dbReference>
<evidence type="ECO:0000256" key="5">
    <source>
        <dbReference type="ARBA" id="ARBA00022741"/>
    </source>
</evidence>
<keyword evidence="9" id="KW-1133">Transmembrane helix</keyword>
<evidence type="ECO:0000259" key="12">
    <source>
        <dbReference type="Pfam" id="PF23539"/>
    </source>
</evidence>
<dbReference type="PANTHER" id="PTHR24421:SF10">
    <property type="entry name" value="NITRATE_NITRITE SENSOR PROTEIN NARQ"/>
    <property type="match status" value="1"/>
</dbReference>
<accession>A0ABY8C588</accession>
<dbReference type="InterPro" id="IPR011712">
    <property type="entry name" value="Sig_transdc_His_kin_sub3_dim/P"/>
</dbReference>
<feature type="transmembrane region" description="Helical" evidence="9">
    <location>
        <begin position="48"/>
        <end position="64"/>
    </location>
</feature>
<gene>
    <name evidence="13" type="ORF">PU630_07400</name>
</gene>
<evidence type="ECO:0000256" key="3">
    <source>
        <dbReference type="ARBA" id="ARBA00022553"/>
    </source>
</evidence>
<feature type="transmembrane region" description="Helical" evidence="9">
    <location>
        <begin position="20"/>
        <end position="41"/>
    </location>
</feature>
<evidence type="ECO:0000256" key="6">
    <source>
        <dbReference type="ARBA" id="ARBA00022777"/>
    </source>
</evidence>
<dbReference type="SUPFAM" id="SSF55874">
    <property type="entry name" value="ATPase domain of HSP90 chaperone/DNA topoisomerase II/histidine kinase"/>
    <property type="match status" value="1"/>
</dbReference>
<evidence type="ECO:0000256" key="8">
    <source>
        <dbReference type="ARBA" id="ARBA00023012"/>
    </source>
</evidence>
<comment type="catalytic activity">
    <reaction evidence="1">
        <text>ATP + protein L-histidine = ADP + protein N-phospho-L-histidine.</text>
        <dbReference type="EC" id="2.7.13.3"/>
    </reaction>
</comment>
<evidence type="ECO:0000313" key="13">
    <source>
        <dbReference type="EMBL" id="WEG10365.1"/>
    </source>
</evidence>
<keyword evidence="8" id="KW-0902">Two-component regulatory system</keyword>
<keyword evidence="5" id="KW-0547">Nucleotide-binding</keyword>
<feature type="domain" description="Histidine kinase/HSP90-like ATPase" evidence="10">
    <location>
        <begin position="297"/>
        <end position="388"/>
    </location>
</feature>
<keyword evidence="6 13" id="KW-0418">Kinase</keyword>
<sequence>MGHGRRGWWAQHGLGVVYDVAPPVILLGLGLLDVFTGAFAIPVGEAPPITALVPGALSCAALLFRRRYPLVVLVVVLVLVFVPPLVLPMALTYWDEFAVWLVAMYSCSRHLRLRSALVALGVGAIGMVVLPLEFAELRDAGDIVYNSFLVGAAFALGLLTRTLAAYRLRALEDAARRAVAEERASARERGRIARELHDVISHTITVIVMQAGGARLAATQNPGVAVDALARIERLGKDSLGELRTLLTVLGEGEPDKAAPAPQPALADLPSLCERMRELGLTVRLHADDVDGASMGVQLAAYRVVQEALTNVLKHAGPVDVDVVVGLDGHGELRVEVSSAPGWAAASVPGSNRGLAGMRERVDALGGTLAAVPRTDGGFVVTAGLPEPPA</sequence>
<evidence type="ECO:0000256" key="4">
    <source>
        <dbReference type="ARBA" id="ARBA00022679"/>
    </source>
</evidence>
<dbReference type="Pfam" id="PF02518">
    <property type="entry name" value="HATPase_c"/>
    <property type="match status" value="1"/>
</dbReference>
<dbReference type="EC" id="2.7.13.3" evidence="2"/>
<feature type="domain" description="DUF7134" evidence="12">
    <location>
        <begin position="8"/>
        <end position="162"/>
    </location>
</feature>
<reference evidence="13 14" key="1">
    <citation type="submission" date="2023-03" db="EMBL/GenBank/DDBJ databases">
        <title>Genome sequence of Microbacterium sp. KACC 23027.</title>
        <authorList>
            <person name="Kim S."/>
            <person name="Heo J."/>
            <person name="Kwon S.-W."/>
        </authorList>
    </citation>
    <scope>NUCLEOTIDE SEQUENCE [LARGE SCALE GENOMIC DNA]</scope>
    <source>
        <strain evidence="13 14">KACC 23027</strain>
    </source>
</reference>
<evidence type="ECO:0000313" key="14">
    <source>
        <dbReference type="Proteomes" id="UP001214553"/>
    </source>
</evidence>